<reference evidence="2" key="1">
    <citation type="submission" date="2022-10" db="EMBL/GenBank/DDBJ databases">
        <title>The complete genomes of actinobacterial strains from the NBC collection.</title>
        <authorList>
            <person name="Joergensen T.S."/>
            <person name="Alvarez Arevalo M."/>
            <person name="Sterndorff E.B."/>
            <person name="Faurdal D."/>
            <person name="Vuksanovic O."/>
            <person name="Mourched A.-S."/>
            <person name="Charusanti P."/>
            <person name="Shaw S."/>
            <person name="Blin K."/>
            <person name="Weber T."/>
        </authorList>
    </citation>
    <scope>NUCLEOTIDE SEQUENCE</scope>
    <source>
        <strain evidence="2">NBC_00060</strain>
    </source>
</reference>
<feature type="signal peptide" evidence="1">
    <location>
        <begin position="1"/>
        <end position="19"/>
    </location>
</feature>
<feature type="chain" id="PRO_5043860983" description="Lipoprotein" evidence="1">
    <location>
        <begin position="20"/>
        <end position="157"/>
    </location>
</feature>
<proteinExistence type="predicted"/>
<accession>A0AAU2HCN8</accession>
<evidence type="ECO:0008006" key="3">
    <source>
        <dbReference type="Google" id="ProtNLM"/>
    </source>
</evidence>
<protein>
    <recommendedName>
        <fullName evidence="3">Lipoprotein</fullName>
    </recommendedName>
</protein>
<evidence type="ECO:0000256" key="1">
    <source>
        <dbReference type="SAM" id="SignalP"/>
    </source>
</evidence>
<dbReference type="AlphaFoldDB" id="A0AAU2HCN8"/>
<dbReference type="PROSITE" id="PS51257">
    <property type="entry name" value="PROKAR_LIPOPROTEIN"/>
    <property type="match status" value="1"/>
</dbReference>
<gene>
    <name evidence="2" type="ORF">OHV25_36220</name>
</gene>
<name>A0AAU2HCN8_9ACTN</name>
<evidence type="ECO:0000313" key="2">
    <source>
        <dbReference type="EMBL" id="WTU44654.1"/>
    </source>
</evidence>
<keyword evidence="1" id="KW-0732">Signal</keyword>
<organism evidence="2">
    <name type="scientific">Streptomyces sp. NBC_00060</name>
    <dbReference type="NCBI Taxonomy" id="2975636"/>
    <lineage>
        <taxon>Bacteria</taxon>
        <taxon>Bacillati</taxon>
        <taxon>Actinomycetota</taxon>
        <taxon>Actinomycetes</taxon>
        <taxon>Kitasatosporales</taxon>
        <taxon>Streptomycetaceae</taxon>
        <taxon>Streptomyces</taxon>
    </lineage>
</organism>
<sequence>MPHHSRRALGAVAALVVLAATLTACGSDALQRCVPVAAKSATPGELIGSYEGAHEADGVRLTLSSGGAMRAEKWPTGDYHRAKLGDTFNGSGTWEIESATASRDRALLRLHFTKPTLFLQGDTLDKLTIGIDTNRTDLYEDFDPDVCPDFRLQLRKP</sequence>
<dbReference type="EMBL" id="CP108253">
    <property type="protein sequence ID" value="WTU44654.1"/>
    <property type="molecule type" value="Genomic_DNA"/>
</dbReference>